<dbReference type="Pfam" id="PF07238">
    <property type="entry name" value="PilZ"/>
    <property type="match status" value="1"/>
</dbReference>
<evidence type="ECO:0000259" key="1">
    <source>
        <dbReference type="Pfam" id="PF07238"/>
    </source>
</evidence>
<organism evidence="2 3">
    <name type="scientific">Candidatus Manganitrophus noduliformans</name>
    <dbReference type="NCBI Taxonomy" id="2606439"/>
    <lineage>
        <taxon>Bacteria</taxon>
        <taxon>Pseudomonadati</taxon>
        <taxon>Nitrospirota</taxon>
        <taxon>Nitrospiria</taxon>
        <taxon>Candidatus Troglogloeales</taxon>
        <taxon>Candidatus Manganitrophaceae</taxon>
        <taxon>Candidatus Manganitrophus</taxon>
    </lineage>
</organism>
<dbReference type="RefSeq" id="WP_168060296.1">
    <property type="nucleotide sequence ID" value="NZ_VTOW01000002.1"/>
</dbReference>
<name>A0A7X6IBE8_9BACT</name>
<feature type="domain" description="PilZ" evidence="1">
    <location>
        <begin position="11"/>
        <end position="114"/>
    </location>
</feature>
<protein>
    <submittedName>
        <fullName evidence="2">PilZ domain-containing protein</fullName>
    </submittedName>
</protein>
<comment type="caution">
    <text evidence="2">The sequence shown here is derived from an EMBL/GenBank/DDBJ whole genome shotgun (WGS) entry which is preliminary data.</text>
</comment>
<dbReference type="Proteomes" id="UP000534783">
    <property type="component" value="Unassembled WGS sequence"/>
</dbReference>
<dbReference type="SUPFAM" id="SSF141371">
    <property type="entry name" value="PilZ domain-like"/>
    <property type="match status" value="1"/>
</dbReference>
<accession>A0A7X6IBE8</accession>
<sequence>MLTSERKPKVNRRESTRVPFIVLEVKGKYSNKVFLAYAENISQGGLFLSSAQTLKVGDRFPIEFILPDNKTKVRCTCEVAWKKKYDHNGIISEGVGVRFIDLPASQKKIISGWIDKEEKKKRGS</sequence>
<evidence type="ECO:0000313" key="3">
    <source>
        <dbReference type="Proteomes" id="UP000534783"/>
    </source>
</evidence>
<keyword evidence="3" id="KW-1185">Reference proteome</keyword>
<reference evidence="2 3" key="1">
    <citation type="journal article" date="2020" name="Nature">
        <title>Bacterial chemolithoautotrophy via manganese oxidation.</title>
        <authorList>
            <person name="Yu H."/>
            <person name="Leadbetter J.R."/>
        </authorList>
    </citation>
    <scope>NUCLEOTIDE SEQUENCE [LARGE SCALE GENOMIC DNA]</scope>
    <source>
        <strain evidence="2 3">Mn-1</strain>
    </source>
</reference>
<gene>
    <name evidence="2" type="ORF">MNODULE_12485</name>
</gene>
<dbReference type="Gene3D" id="2.40.10.220">
    <property type="entry name" value="predicted glycosyltransferase like domains"/>
    <property type="match status" value="1"/>
</dbReference>
<dbReference type="EMBL" id="VTOW01000002">
    <property type="protein sequence ID" value="NKE71558.1"/>
    <property type="molecule type" value="Genomic_DNA"/>
</dbReference>
<dbReference type="AlphaFoldDB" id="A0A7X6IBE8"/>
<dbReference type="InterPro" id="IPR009875">
    <property type="entry name" value="PilZ_domain"/>
</dbReference>
<proteinExistence type="predicted"/>
<evidence type="ECO:0000313" key="2">
    <source>
        <dbReference type="EMBL" id="NKE71558.1"/>
    </source>
</evidence>
<dbReference type="GO" id="GO:0035438">
    <property type="term" value="F:cyclic-di-GMP binding"/>
    <property type="evidence" value="ECO:0007669"/>
    <property type="project" value="InterPro"/>
</dbReference>